<feature type="region of interest" description="Disordered" evidence="1">
    <location>
        <begin position="1"/>
        <end position="69"/>
    </location>
</feature>
<proteinExistence type="predicted"/>
<evidence type="ECO:0000256" key="1">
    <source>
        <dbReference type="SAM" id="MobiDB-lite"/>
    </source>
</evidence>
<gene>
    <name evidence="2" type="ORF">ACFFGH_06505</name>
</gene>
<dbReference type="RefSeq" id="WP_386666076.1">
    <property type="nucleotide sequence ID" value="NZ_JBHLTG010000001.1"/>
</dbReference>
<dbReference type="Proteomes" id="UP001589896">
    <property type="component" value="Unassembled WGS sequence"/>
</dbReference>
<accession>A0ABV6RKJ3</accession>
<evidence type="ECO:0000313" key="3">
    <source>
        <dbReference type="Proteomes" id="UP001589896"/>
    </source>
</evidence>
<feature type="compositionally biased region" description="Basic and acidic residues" evidence="1">
    <location>
        <begin position="37"/>
        <end position="69"/>
    </location>
</feature>
<evidence type="ECO:0000313" key="2">
    <source>
        <dbReference type="EMBL" id="MFC0677500.1"/>
    </source>
</evidence>
<dbReference type="EMBL" id="JBHLTG010000001">
    <property type="protein sequence ID" value="MFC0677500.1"/>
    <property type="molecule type" value="Genomic_DNA"/>
</dbReference>
<reference evidence="2 3" key="1">
    <citation type="submission" date="2024-09" db="EMBL/GenBank/DDBJ databases">
        <authorList>
            <person name="Sun Q."/>
            <person name="Mori K."/>
        </authorList>
    </citation>
    <scope>NUCLEOTIDE SEQUENCE [LARGE SCALE GENOMIC DNA]</scope>
    <source>
        <strain evidence="2 3">KCTC 23076</strain>
    </source>
</reference>
<protein>
    <submittedName>
        <fullName evidence="2">Uncharacterized protein</fullName>
    </submittedName>
</protein>
<keyword evidence="3" id="KW-1185">Reference proteome</keyword>
<comment type="caution">
    <text evidence="2">The sequence shown here is derived from an EMBL/GenBank/DDBJ whole genome shotgun (WGS) entry which is preliminary data.</text>
</comment>
<organism evidence="2 3">
    <name type="scientific">Lysobacter korlensis</name>
    <dbReference type="NCBI Taxonomy" id="553636"/>
    <lineage>
        <taxon>Bacteria</taxon>
        <taxon>Pseudomonadati</taxon>
        <taxon>Pseudomonadota</taxon>
        <taxon>Gammaproteobacteria</taxon>
        <taxon>Lysobacterales</taxon>
        <taxon>Lysobacteraceae</taxon>
        <taxon>Lysobacter</taxon>
    </lineage>
</organism>
<name>A0ABV6RKJ3_9GAMM</name>
<sequence length="69" mass="7887">MSRATFEVGRDPPTPEPERADLKPVPVDETTRPSPRAVERARDELARIKARNRRDAEQQAELYGERDDA</sequence>